<proteinExistence type="predicted"/>
<name>A0A8D8CVI5_CULPI</name>
<dbReference type="EMBL" id="HBUE01142150">
    <property type="protein sequence ID" value="CAG6501264.1"/>
    <property type="molecule type" value="Transcribed_RNA"/>
</dbReference>
<reference evidence="1" key="1">
    <citation type="submission" date="2021-05" db="EMBL/GenBank/DDBJ databases">
        <authorList>
            <person name="Alioto T."/>
            <person name="Alioto T."/>
            <person name="Gomez Garrido J."/>
        </authorList>
    </citation>
    <scope>NUCLEOTIDE SEQUENCE</scope>
</reference>
<sequence length="142" mass="16788">MKDLYMSENQITDAKLQQIMFDLTVNVIPLDNKKERIGPLGVIRNILIHNFQQYNTTERLREMKRLTFPLKSNLFKYYYAKKVQDILKCGCLHENYESLELKIVDALNEFEEDFNEKTHIASADDANSFEYFVSAFNFSSKR</sequence>
<evidence type="ECO:0000313" key="1">
    <source>
        <dbReference type="EMBL" id="CAG6501264.1"/>
    </source>
</evidence>
<organism evidence="1">
    <name type="scientific">Culex pipiens</name>
    <name type="common">House mosquito</name>
    <dbReference type="NCBI Taxonomy" id="7175"/>
    <lineage>
        <taxon>Eukaryota</taxon>
        <taxon>Metazoa</taxon>
        <taxon>Ecdysozoa</taxon>
        <taxon>Arthropoda</taxon>
        <taxon>Hexapoda</taxon>
        <taxon>Insecta</taxon>
        <taxon>Pterygota</taxon>
        <taxon>Neoptera</taxon>
        <taxon>Endopterygota</taxon>
        <taxon>Diptera</taxon>
        <taxon>Nematocera</taxon>
        <taxon>Culicoidea</taxon>
        <taxon>Culicidae</taxon>
        <taxon>Culicinae</taxon>
        <taxon>Culicini</taxon>
        <taxon>Culex</taxon>
        <taxon>Culex</taxon>
    </lineage>
</organism>
<dbReference type="AlphaFoldDB" id="A0A8D8CVI5"/>
<dbReference type="EMBL" id="HBUE01142151">
    <property type="protein sequence ID" value="CAG6501268.1"/>
    <property type="molecule type" value="Transcribed_RNA"/>
</dbReference>
<accession>A0A8D8CVI5</accession>
<protein>
    <submittedName>
        <fullName evidence="1">(northern house mosquito) hypothetical protein</fullName>
    </submittedName>
</protein>